<comment type="similarity">
    <text evidence="4">Belongs to the MsrA Met sulfoxide reductase family.</text>
</comment>
<evidence type="ECO:0000259" key="5">
    <source>
        <dbReference type="Pfam" id="PF01625"/>
    </source>
</evidence>
<reference evidence="6 7" key="1">
    <citation type="submission" date="2019-02" db="EMBL/GenBank/DDBJ databases">
        <title>Deep-cultivation of Planctomycetes and their phenomic and genomic characterization uncovers novel biology.</title>
        <authorList>
            <person name="Wiegand S."/>
            <person name="Jogler M."/>
            <person name="Boedeker C."/>
            <person name="Pinto D."/>
            <person name="Vollmers J."/>
            <person name="Rivas-Marin E."/>
            <person name="Kohn T."/>
            <person name="Peeters S.H."/>
            <person name="Heuer A."/>
            <person name="Rast P."/>
            <person name="Oberbeckmann S."/>
            <person name="Bunk B."/>
            <person name="Jeske O."/>
            <person name="Meyerdierks A."/>
            <person name="Storesund J.E."/>
            <person name="Kallscheuer N."/>
            <person name="Luecker S."/>
            <person name="Lage O.M."/>
            <person name="Pohl T."/>
            <person name="Merkel B.J."/>
            <person name="Hornburger P."/>
            <person name="Mueller R.-W."/>
            <person name="Bruemmer F."/>
            <person name="Labrenz M."/>
            <person name="Spormann A.M."/>
            <person name="Op den Camp H."/>
            <person name="Overmann J."/>
            <person name="Amann R."/>
            <person name="Jetten M.S.M."/>
            <person name="Mascher T."/>
            <person name="Medema M.H."/>
            <person name="Devos D.P."/>
            <person name="Kaster A.-K."/>
            <person name="Ovreas L."/>
            <person name="Rohde M."/>
            <person name="Galperin M.Y."/>
            <person name="Jogler C."/>
        </authorList>
    </citation>
    <scope>NUCLEOTIDE SEQUENCE [LARGE SCALE GENOMIC DNA]</scope>
    <source>
        <strain evidence="6 7">K22_7</strain>
    </source>
</reference>
<dbReference type="PANTHER" id="PTHR43774">
    <property type="entry name" value="PEPTIDE METHIONINE SULFOXIDE REDUCTASE"/>
    <property type="match status" value="1"/>
</dbReference>
<dbReference type="PANTHER" id="PTHR43774:SF1">
    <property type="entry name" value="PEPTIDE METHIONINE SULFOXIDE REDUCTASE MSRA 2"/>
    <property type="match status" value="1"/>
</dbReference>
<keyword evidence="7" id="KW-1185">Reference proteome</keyword>
<name>A0A517NFH3_9BACT</name>
<evidence type="ECO:0000313" key="7">
    <source>
        <dbReference type="Proteomes" id="UP000318538"/>
    </source>
</evidence>
<dbReference type="EMBL" id="CP036525">
    <property type="protein sequence ID" value="QDT05808.1"/>
    <property type="molecule type" value="Genomic_DNA"/>
</dbReference>
<evidence type="ECO:0000256" key="4">
    <source>
        <dbReference type="HAMAP-Rule" id="MF_01401"/>
    </source>
</evidence>
<organism evidence="6 7">
    <name type="scientific">Rubripirellula lacrimiformis</name>
    <dbReference type="NCBI Taxonomy" id="1930273"/>
    <lineage>
        <taxon>Bacteria</taxon>
        <taxon>Pseudomonadati</taxon>
        <taxon>Planctomycetota</taxon>
        <taxon>Planctomycetia</taxon>
        <taxon>Pirellulales</taxon>
        <taxon>Pirellulaceae</taxon>
        <taxon>Rubripirellula</taxon>
    </lineage>
</organism>
<feature type="active site" evidence="4">
    <location>
        <position position="109"/>
    </location>
</feature>
<evidence type="ECO:0000256" key="2">
    <source>
        <dbReference type="ARBA" id="ARBA00047806"/>
    </source>
</evidence>
<dbReference type="InterPro" id="IPR036509">
    <property type="entry name" value="Met_Sox_Rdtase_MsrA_sf"/>
</dbReference>
<accession>A0A517NFH3</accession>
<evidence type="ECO:0000256" key="1">
    <source>
        <dbReference type="ARBA" id="ARBA00023002"/>
    </source>
</evidence>
<proteinExistence type="inferred from homology"/>
<sequence length="278" mass="31174">MMWRSGESPPPGWDFACDGIQTQRRKSGFRIGRSIDRLEPRTIGFVMLKMNDFLRYAAGIQPQMNRRAATAIVGGIALLCSVATAYPGDESVSEKPKPDEAVATLAGGCFWCTEAVFERMEGVHDVVSGYIGGREPNPTYEMVCSKMTGHAEAVEIHYDPAKVKFEELLQVFFKTHDPTTLNRQGADAGPQYRSSIFFHNDDQKQIAESYIAQLDASGKFPGPIVTKLEEATKFYVAEEYHQDYYRLNPNAGYCQAVVRSKVEKFDREFADKRKASVK</sequence>
<dbReference type="SUPFAM" id="SSF55068">
    <property type="entry name" value="Peptide methionine sulfoxide reductase"/>
    <property type="match status" value="1"/>
</dbReference>
<comment type="function">
    <text evidence="4">Has an important function as a repair enzyme for proteins that have been inactivated by oxidation. Catalyzes the reversible oxidation-reduction of methionine sulfoxide in proteins to methionine.</text>
</comment>
<dbReference type="Gene3D" id="3.30.1060.10">
    <property type="entry name" value="Peptide methionine sulphoxide reductase MsrA"/>
    <property type="match status" value="1"/>
</dbReference>
<evidence type="ECO:0000256" key="3">
    <source>
        <dbReference type="ARBA" id="ARBA00048782"/>
    </source>
</evidence>
<evidence type="ECO:0000313" key="6">
    <source>
        <dbReference type="EMBL" id="QDT05808.1"/>
    </source>
</evidence>
<comment type="catalytic activity">
    <reaction evidence="2 4">
        <text>L-methionyl-[protein] + [thioredoxin]-disulfide + H2O = L-methionyl-(S)-S-oxide-[protein] + [thioredoxin]-dithiol</text>
        <dbReference type="Rhea" id="RHEA:14217"/>
        <dbReference type="Rhea" id="RHEA-COMP:10698"/>
        <dbReference type="Rhea" id="RHEA-COMP:10700"/>
        <dbReference type="Rhea" id="RHEA-COMP:12313"/>
        <dbReference type="Rhea" id="RHEA-COMP:12315"/>
        <dbReference type="ChEBI" id="CHEBI:15377"/>
        <dbReference type="ChEBI" id="CHEBI:16044"/>
        <dbReference type="ChEBI" id="CHEBI:29950"/>
        <dbReference type="ChEBI" id="CHEBI:44120"/>
        <dbReference type="ChEBI" id="CHEBI:50058"/>
        <dbReference type="EC" id="1.8.4.11"/>
    </reaction>
</comment>
<dbReference type="GO" id="GO:0008113">
    <property type="term" value="F:peptide-methionine (S)-S-oxide reductase activity"/>
    <property type="evidence" value="ECO:0007669"/>
    <property type="project" value="UniProtKB-UniRule"/>
</dbReference>
<gene>
    <name evidence="6" type="primary">mrsA</name>
    <name evidence="4" type="synonym">msrA</name>
    <name evidence="6" type="ORF">K227x_42130</name>
</gene>
<dbReference type="InterPro" id="IPR002569">
    <property type="entry name" value="Met_Sox_Rdtase_MsrA_dom"/>
</dbReference>
<feature type="domain" description="Peptide methionine sulphoxide reductase MsrA" evidence="5">
    <location>
        <begin position="103"/>
        <end position="255"/>
    </location>
</feature>
<dbReference type="EC" id="1.8.4.11" evidence="4"/>
<dbReference type="Proteomes" id="UP000318538">
    <property type="component" value="Chromosome"/>
</dbReference>
<dbReference type="NCBIfam" id="TIGR00401">
    <property type="entry name" value="msrA"/>
    <property type="match status" value="1"/>
</dbReference>
<comment type="catalytic activity">
    <reaction evidence="3 4">
        <text>[thioredoxin]-disulfide + L-methionine + H2O = L-methionine (S)-S-oxide + [thioredoxin]-dithiol</text>
        <dbReference type="Rhea" id="RHEA:19993"/>
        <dbReference type="Rhea" id="RHEA-COMP:10698"/>
        <dbReference type="Rhea" id="RHEA-COMP:10700"/>
        <dbReference type="ChEBI" id="CHEBI:15377"/>
        <dbReference type="ChEBI" id="CHEBI:29950"/>
        <dbReference type="ChEBI" id="CHEBI:50058"/>
        <dbReference type="ChEBI" id="CHEBI:57844"/>
        <dbReference type="ChEBI" id="CHEBI:58772"/>
        <dbReference type="EC" id="1.8.4.11"/>
    </reaction>
</comment>
<keyword evidence="1 4" id="KW-0560">Oxidoreductase</keyword>
<dbReference type="Pfam" id="PF01625">
    <property type="entry name" value="PMSR"/>
    <property type="match status" value="1"/>
</dbReference>
<dbReference type="HAMAP" id="MF_01401">
    <property type="entry name" value="MsrA"/>
    <property type="match status" value="1"/>
</dbReference>
<dbReference type="KEGG" id="rlc:K227x_42130"/>
<dbReference type="GO" id="GO:0033744">
    <property type="term" value="F:L-methionine:thioredoxin-disulfide S-oxidoreductase activity"/>
    <property type="evidence" value="ECO:0007669"/>
    <property type="project" value="RHEA"/>
</dbReference>
<protein>
    <recommendedName>
        <fullName evidence="4">Peptide methionine sulfoxide reductase MsrA</fullName>
        <shortName evidence="4">Protein-methionine-S-oxide reductase</shortName>
        <ecNumber evidence="4">1.8.4.11</ecNumber>
    </recommendedName>
    <alternativeName>
        <fullName evidence="4">Peptide-methionine (S)-S-oxide reductase</fullName>
        <shortName evidence="4">Peptide Met(O) reductase</shortName>
    </alternativeName>
</protein>
<dbReference type="AlphaFoldDB" id="A0A517NFH3"/>